<reference evidence="1" key="1">
    <citation type="submission" date="2021-01" db="EMBL/GenBank/DDBJ databases">
        <authorList>
            <person name="Corre E."/>
            <person name="Pelletier E."/>
            <person name="Niang G."/>
            <person name="Scheremetjew M."/>
            <person name="Finn R."/>
            <person name="Kale V."/>
            <person name="Holt S."/>
            <person name="Cochrane G."/>
            <person name="Meng A."/>
            <person name="Brown T."/>
            <person name="Cohen L."/>
        </authorList>
    </citation>
    <scope>NUCLEOTIDE SEQUENCE</scope>
    <source>
        <strain evidence="1">Fehren 1</strain>
    </source>
</reference>
<dbReference type="AlphaFoldDB" id="A0A7S3I359"/>
<accession>A0A7S3I359</accession>
<protein>
    <submittedName>
        <fullName evidence="1">Uncharacterized protein</fullName>
    </submittedName>
</protein>
<dbReference type="EMBL" id="HBIE01023922">
    <property type="protein sequence ID" value="CAE0312438.1"/>
    <property type="molecule type" value="Transcribed_RNA"/>
</dbReference>
<evidence type="ECO:0000313" key="1">
    <source>
        <dbReference type="EMBL" id="CAE0312438.1"/>
    </source>
</evidence>
<sequence length="143" mass="16121">MSCGTASTGSGTSASLYRTYWFPISYVTKIKDNNPLDMWDATHDSYKISDYYYGLTQYKLDMASTSSLVGRKFQYKQVTDDAQWKNVKDYRFKAGDTISVYRMQQLTSGTITWLWDENRTLNSALPISVVGTALAALTAALVF</sequence>
<gene>
    <name evidence="1" type="ORF">FEHR0123_LOCUS7360</name>
</gene>
<proteinExistence type="predicted"/>
<organism evidence="1">
    <name type="scientific">Favella ehrenbergii</name>
    <dbReference type="NCBI Taxonomy" id="182087"/>
    <lineage>
        <taxon>Eukaryota</taxon>
        <taxon>Sar</taxon>
        <taxon>Alveolata</taxon>
        <taxon>Ciliophora</taxon>
        <taxon>Intramacronucleata</taxon>
        <taxon>Spirotrichea</taxon>
        <taxon>Choreotrichia</taxon>
        <taxon>Tintinnida</taxon>
        <taxon>Xystonellidae</taxon>
        <taxon>Favella</taxon>
    </lineage>
</organism>
<name>A0A7S3I359_9SPIT</name>